<accession>A0A6A5TJW7</accession>
<reference evidence="1" key="1">
    <citation type="journal article" date="2020" name="Stud. Mycol.">
        <title>101 Dothideomycetes genomes: a test case for predicting lifestyles and emergence of pathogens.</title>
        <authorList>
            <person name="Haridas S."/>
            <person name="Albert R."/>
            <person name="Binder M."/>
            <person name="Bloem J."/>
            <person name="Labutti K."/>
            <person name="Salamov A."/>
            <person name="Andreopoulos B."/>
            <person name="Baker S."/>
            <person name="Barry K."/>
            <person name="Bills G."/>
            <person name="Bluhm B."/>
            <person name="Cannon C."/>
            <person name="Castanera R."/>
            <person name="Culley D."/>
            <person name="Daum C."/>
            <person name="Ezra D."/>
            <person name="Gonzalez J."/>
            <person name="Henrissat B."/>
            <person name="Kuo A."/>
            <person name="Liang C."/>
            <person name="Lipzen A."/>
            <person name="Lutzoni F."/>
            <person name="Magnuson J."/>
            <person name="Mondo S."/>
            <person name="Nolan M."/>
            <person name="Ohm R."/>
            <person name="Pangilinan J."/>
            <person name="Park H.-J."/>
            <person name="Ramirez L."/>
            <person name="Alfaro M."/>
            <person name="Sun H."/>
            <person name="Tritt A."/>
            <person name="Yoshinaga Y."/>
            <person name="Zwiers L.-H."/>
            <person name="Turgeon B."/>
            <person name="Goodwin S."/>
            <person name="Spatafora J."/>
            <person name="Crous P."/>
            <person name="Grigoriev I."/>
        </authorList>
    </citation>
    <scope>NUCLEOTIDE SEQUENCE</scope>
    <source>
        <strain evidence="1">CBS 675.92</strain>
    </source>
</reference>
<keyword evidence="2" id="KW-1185">Reference proteome</keyword>
<organism evidence="1 2">
    <name type="scientific">Byssothecium circinans</name>
    <dbReference type="NCBI Taxonomy" id="147558"/>
    <lineage>
        <taxon>Eukaryota</taxon>
        <taxon>Fungi</taxon>
        <taxon>Dikarya</taxon>
        <taxon>Ascomycota</taxon>
        <taxon>Pezizomycotina</taxon>
        <taxon>Dothideomycetes</taxon>
        <taxon>Pleosporomycetidae</taxon>
        <taxon>Pleosporales</taxon>
        <taxon>Massarineae</taxon>
        <taxon>Massarinaceae</taxon>
        <taxon>Byssothecium</taxon>
    </lineage>
</organism>
<dbReference type="EMBL" id="ML977010">
    <property type="protein sequence ID" value="KAF1952464.1"/>
    <property type="molecule type" value="Genomic_DNA"/>
</dbReference>
<sequence>MAGHQRDTVDEVGLTSLGVAFTCVQGLCYICNTSTQLYLNFREHRSSAIYELSVRYSASNYNYLHWLTTISISPQPTLYVCLDSGDVILPSPANRIFEKSVSTLGKNESEESWYLAGVHVEEFVSRCVDGLGGFGSRWMWGKKKKNSSFTAILHISWARRNTHKEIEAVSLVIDPNFSTEHSRSKTESPKYTQLHHAA</sequence>
<protein>
    <submittedName>
        <fullName evidence="1">Uncharacterized protein</fullName>
    </submittedName>
</protein>
<proteinExistence type="predicted"/>
<evidence type="ECO:0000313" key="1">
    <source>
        <dbReference type="EMBL" id="KAF1952464.1"/>
    </source>
</evidence>
<dbReference type="Proteomes" id="UP000800035">
    <property type="component" value="Unassembled WGS sequence"/>
</dbReference>
<dbReference type="AlphaFoldDB" id="A0A6A5TJW7"/>
<evidence type="ECO:0000313" key="2">
    <source>
        <dbReference type="Proteomes" id="UP000800035"/>
    </source>
</evidence>
<gene>
    <name evidence="1" type="ORF">CC80DRAFT_174637</name>
</gene>
<name>A0A6A5TJW7_9PLEO</name>